<feature type="compositionally biased region" description="Polar residues" evidence="11">
    <location>
        <begin position="2216"/>
        <end position="2225"/>
    </location>
</feature>
<dbReference type="PRINTS" id="PR00503">
    <property type="entry name" value="BROMODOMAIN"/>
</dbReference>
<feature type="compositionally biased region" description="Basic residues" evidence="11">
    <location>
        <begin position="1"/>
        <end position="12"/>
    </location>
</feature>
<feature type="region of interest" description="Disordered" evidence="11">
    <location>
        <begin position="2061"/>
        <end position="2084"/>
    </location>
</feature>
<dbReference type="CDD" id="cd15559">
    <property type="entry name" value="PHD1_BPTF"/>
    <property type="match status" value="1"/>
</dbReference>
<comment type="subcellular location">
    <subcellularLocation>
        <location evidence="1">Nucleus</location>
    </subcellularLocation>
</comment>
<feature type="compositionally biased region" description="Basic and acidic residues" evidence="11">
    <location>
        <begin position="114"/>
        <end position="126"/>
    </location>
</feature>
<feature type="compositionally biased region" description="Polar residues" evidence="11">
    <location>
        <begin position="1224"/>
        <end position="1240"/>
    </location>
</feature>
<dbReference type="PANTHER" id="PTHR45975">
    <property type="entry name" value="NUCLEOSOME-REMODELING FACTOR SUBUNIT BPTF"/>
    <property type="match status" value="1"/>
</dbReference>
<gene>
    <name evidence="15" type="primary">E(bx)</name>
    <name evidence="15" type="ORF">EVAR_75879_1</name>
</gene>
<feature type="compositionally biased region" description="Low complexity" evidence="11">
    <location>
        <begin position="44"/>
        <end position="57"/>
    </location>
</feature>
<keyword evidence="2" id="KW-0479">Metal-binding</keyword>
<feature type="compositionally biased region" description="Basic and acidic residues" evidence="11">
    <location>
        <begin position="565"/>
        <end position="580"/>
    </location>
</feature>
<keyword evidence="6 9" id="KW-0103">Bromodomain</keyword>
<evidence type="ECO:0000313" key="16">
    <source>
        <dbReference type="Proteomes" id="UP000299102"/>
    </source>
</evidence>
<feature type="domain" description="PHD-type" evidence="13">
    <location>
        <begin position="348"/>
        <end position="395"/>
    </location>
</feature>
<dbReference type="EMBL" id="BGZK01000236">
    <property type="protein sequence ID" value="GBP30658.1"/>
    <property type="molecule type" value="Genomic_DNA"/>
</dbReference>
<evidence type="ECO:0000259" key="12">
    <source>
        <dbReference type="PROSITE" id="PS50014"/>
    </source>
</evidence>
<feature type="region of interest" description="Disordered" evidence="11">
    <location>
        <begin position="1187"/>
        <end position="1213"/>
    </location>
</feature>
<evidence type="ECO:0000256" key="3">
    <source>
        <dbReference type="ARBA" id="ARBA00022771"/>
    </source>
</evidence>
<dbReference type="GO" id="GO:0006357">
    <property type="term" value="P:regulation of transcription by RNA polymerase II"/>
    <property type="evidence" value="ECO:0007669"/>
    <property type="project" value="InterPro"/>
</dbReference>
<dbReference type="InterPro" id="IPR019787">
    <property type="entry name" value="Znf_PHD-finger"/>
</dbReference>
<reference evidence="15 16" key="1">
    <citation type="journal article" date="2019" name="Commun. Biol.">
        <title>The bagworm genome reveals a unique fibroin gene that provides high tensile strength.</title>
        <authorList>
            <person name="Kono N."/>
            <person name="Nakamura H."/>
            <person name="Ohtoshi R."/>
            <person name="Tomita M."/>
            <person name="Numata K."/>
            <person name="Arakawa K."/>
        </authorList>
    </citation>
    <scope>NUCLEOTIDE SEQUENCE [LARGE SCALE GENOMIC DNA]</scope>
</reference>
<dbReference type="SMART" id="SM00297">
    <property type="entry name" value="BROMO"/>
    <property type="match status" value="1"/>
</dbReference>
<dbReference type="Gene3D" id="3.30.40.10">
    <property type="entry name" value="Zinc/RING finger domain, C3HC4 (zinc finger)"/>
    <property type="match status" value="3"/>
</dbReference>
<evidence type="ECO:0000256" key="7">
    <source>
        <dbReference type="ARBA" id="ARBA00023163"/>
    </source>
</evidence>
<dbReference type="InterPro" id="IPR018501">
    <property type="entry name" value="DDT_dom"/>
</dbReference>
<dbReference type="PROSITE" id="PS00633">
    <property type="entry name" value="BROMODOMAIN_1"/>
    <property type="match status" value="1"/>
</dbReference>
<dbReference type="InterPro" id="IPR019786">
    <property type="entry name" value="Zinc_finger_PHD-type_CS"/>
</dbReference>
<keyword evidence="5" id="KW-0805">Transcription regulation</keyword>
<evidence type="ECO:0000259" key="14">
    <source>
        <dbReference type="PROSITE" id="PS50827"/>
    </source>
</evidence>
<feature type="compositionally biased region" description="Low complexity" evidence="11">
    <location>
        <begin position="1569"/>
        <end position="1593"/>
    </location>
</feature>
<dbReference type="STRING" id="151549.A0A4C1UW44"/>
<accession>A0A4C1UW44</accession>
<dbReference type="Gene3D" id="1.20.920.10">
    <property type="entry name" value="Bromodomain-like"/>
    <property type="match status" value="1"/>
</dbReference>
<feature type="compositionally biased region" description="Basic residues" evidence="11">
    <location>
        <begin position="65"/>
        <end position="80"/>
    </location>
</feature>
<keyword evidence="8" id="KW-0539">Nucleus</keyword>
<feature type="region of interest" description="Disordered" evidence="11">
    <location>
        <begin position="1621"/>
        <end position="1651"/>
    </location>
</feature>
<evidence type="ECO:0000256" key="1">
    <source>
        <dbReference type="ARBA" id="ARBA00004123"/>
    </source>
</evidence>
<feature type="domain" description="PHD-type" evidence="13">
    <location>
        <begin position="2407"/>
        <end position="2472"/>
    </location>
</feature>
<dbReference type="PANTHER" id="PTHR45975:SF2">
    <property type="entry name" value="NUCLEOSOME-REMODELING FACTOR SUBUNIT BPTF"/>
    <property type="match status" value="1"/>
</dbReference>
<dbReference type="InterPro" id="IPR001487">
    <property type="entry name" value="Bromodomain"/>
</dbReference>
<keyword evidence="16" id="KW-1185">Reference proteome</keyword>
<dbReference type="SMART" id="SM00571">
    <property type="entry name" value="DDT"/>
    <property type="match status" value="1"/>
</dbReference>
<evidence type="ECO:0000256" key="6">
    <source>
        <dbReference type="ARBA" id="ARBA00023117"/>
    </source>
</evidence>
<dbReference type="SMART" id="SM00249">
    <property type="entry name" value="PHD"/>
    <property type="match status" value="3"/>
</dbReference>
<dbReference type="CDD" id="cd05509">
    <property type="entry name" value="Bromo_gcn5_like"/>
    <property type="match status" value="1"/>
</dbReference>
<dbReference type="Proteomes" id="UP000299102">
    <property type="component" value="Unassembled WGS sequence"/>
</dbReference>
<dbReference type="GO" id="GO:0016589">
    <property type="term" value="C:NURF complex"/>
    <property type="evidence" value="ECO:0007669"/>
    <property type="project" value="InterPro"/>
</dbReference>
<feature type="compositionally biased region" description="Low complexity" evidence="11">
    <location>
        <begin position="2310"/>
        <end position="2324"/>
    </location>
</feature>
<evidence type="ECO:0000256" key="5">
    <source>
        <dbReference type="ARBA" id="ARBA00023015"/>
    </source>
</evidence>
<dbReference type="PROSITE" id="PS50827">
    <property type="entry name" value="DDT"/>
    <property type="match status" value="1"/>
</dbReference>
<evidence type="ECO:0000256" key="4">
    <source>
        <dbReference type="ARBA" id="ARBA00022833"/>
    </source>
</evidence>
<evidence type="ECO:0000256" key="8">
    <source>
        <dbReference type="ARBA" id="ARBA00023242"/>
    </source>
</evidence>
<dbReference type="CDD" id="cd15560">
    <property type="entry name" value="PHD2_3_BPTF"/>
    <property type="match status" value="2"/>
</dbReference>
<feature type="domain" description="DDT" evidence="14">
    <location>
        <begin position="197"/>
        <end position="257"/>
    </location>
</feature>
<keyword evidence="7" id="KW-0804">Transcription</keyword>
<feature type="domain" description="Bromo" evidence="12">
    <location>
        <begin position="2499"/>
        <end position="2569"/>
    </location>
</feature>
<dbReference type="InterPro" id="IPR001965">
    <property type="entry name" value="Znf_PHD"/>
</dbReference>
<keyword evidence="3 10" id="KW-0863">Zinc-finger</keyword>
<dbReference type="PROSITE" id="PS50016">
    <property type="entry name" value="ZF_PHD_2"/>
    <property type="match status" value="2"/>
</dbReference>
<dbReference type="PROSITE" id="PS01359">
    <property type="entry name" value="ZF_PHD_1"/>
    <property type="match status" value="1"/>
</dbReference>
<dbReference type="FunFam" id="3.30.40.10:FF:000048">
    <property type="entry name" value="nucleosome-remodeling factor subunit BPTF isoform X1"/>
    <property type="match status" value="1"/>
</dbReference>
<proteinExistence type="predicted"/>
<evidence type="ECO:0000259" key="13">
    <source>
        <dbReference type="PROSITE" id="PS50016"/>
    </source>
</evidence>
<feature type="compositionally biased region" description="Basic residues" evidence="11">
    <location>
        <begin position="23"/>
        <end position="33"/>
    </location>
</feature>
<dbReference type="InterPro" id="IPR018359">
    <property type="entry name" value="Bromodomain_CS"/>
</dbReference>
<feature type="region of interest" description="Disordered" evidence="11">
    <location>
        <begin position="1221"/>
        <end position="1240"/>
    </location>
</feature>
<evidence type="ECO:0000256" key="9">
    <source>
        <dbReference type="PROSITE-ProRule" id="PRU00035"/>
    </source>
</evidence>
<evidence type="ECO:0000313" key="15">
    <source>
        <dbReference type="EMBL" id="GBP30658.1"/>
    </source>
</evidence>
<feature type="region of interest" description="Disordered" evidence="11">
    <location>
        <begin position="2215"/>
        <end position="2235"/>
    </location>
</feature>
<feature type="compositionally biased region" description="Basic and acidic residues" evidence="11">
    <location>
        <begin position="97"/>
        <end position="106"/>
    </location>
</feature>
<dbReference type="InterPro" id="IPR013083">
    <property type="entry name" value="Znf_RING/FYVE/PHD"/>
</dbReference>
<evidence type="ECO:0000256" key="2">
    <source>
        <dbReference type="ARBA" id="ARBA00022723"/>
    </source>
</evidence>
<protein>
    <submittedName>
        <fullName evidence="15">Nucleosome-remodeling factor subunit NURF301</fullName>
    </submittedName>
</protein>
<feature type="compositionally biased region" description="Basic and acidic residues" evidence="11">
    <location>
        <begin position="2295"/>
        <end position="2304"/>
    </location>
</feature>
<feature type="compositionally biased region" description="Low complexity" evidence="11">
    <location>
        <begin position="140"/>
        <end position="157"/>
    </location>
</feature>
<feature type="region of interest" description="Disordered" evidence="11">
    <location>
        <begin position="1470"/>
        <end position="1492"/>
    </location>
</feature>
<dbReference type="GO" id="GO:0008270">
    <property type="term" value="F:zinc ion binding"/>
    <property type="evidence" value="ECO:0007669"/>
    <property type="project" value="UniProtKB-KW"/>
</dbReference>
<keyword evidence="4" id="KW-0862">Zinc</keyword>
<dbReference type="Pfam" id="PF15613">
    <property type="entry name" value="WSD"/>
    <property type="match status" value="1"/>
</dbReference>
<dbReference type="InterPro" id="IPR011011">
    <property type="entry name" value="Znf_FYVE_PHD"/>
</dbReference>
<dbReference type="InterPro" id="IPR028941">
    <property type="entry name" value="WHIM2_dom"/>
</dbReference>
<comment type="caution">
    <text evidence="15">The sequence shown here is derived from an EMBL/GenBank/DDBJ whole genome shotgun (WGS) entry which is preliminary data.</text>
</comment>
<name>A0A4C1UW44_EUMVA</name>
<dbReference type="SUPFAM" id="SSF57903">
    <property type="entry name" value="FYVE/PHD zinc finger"/>
    <property type="match status" value="3"/>
</dbReference>
<dbReference type="Pfam" id="PF02791">
    <property type="entry name" value="DDT"/>
    <property type="match status" value="1"/>
</dbReference>
<evidence type="ECO:0000256" key="10">
    <source>
        <dbReference type="PROSITE-ProRule" id="PRU00146"/>
    </source>
</evidence>
<dbReference type="InterPro" id="IPR038028">
    <property type="entry name" value="BPTF"/>
</dbReference>
<feature type="compositionally biased region" description="Pro residues" evidence="11">
    <location>
        <begin position="2140"/>
        <end position="2151"/>
    </location>
</feature>
<dbReference type="PROSITE" id="PS50014">
    <property type="entry name" value="BROMODOMAIN_2"/>
    <property type="match status" value="1"/>
</dbReference>
<dbReference type="Pfam" id="PF00628">
    <property type="entry name" value="PHD"/>
    <property type="match status" value="3"/>
</dbReference>
<dbReference type="Pfam" id="PF00439">
    <property type="entry name" value="Bromodomain"/>
    <property type="match status" value="1"/>
</dbReference>
<feature type="region of interest" description="Disordered" evidence="11">
    <location>
        <begin position="1"/>
        <end position="172"/>
    </location>
</feature>
<dbReference type="SUPFAM" id="SSF47370">
    <property type="entry name" value="Bromodomain"/>
    <property type="match status" value="1"/>
</dbReference>
<dbReference type="GO" id="GO:0000978">
    <property type="term" value="F:RNA polymerase II cis-regulatory region sequence-specific DNA binding"/>
    <property type="evidence" value="ECO:0007669"/>
    <property type="project" value="TreeGrafter"/>
</dbReference>
<feature type="region of interest" description="Disordered" evidence="11">
    <location>
        <begin position="2136"/>
        <end position="2190"/>
    </location>
</feature>
<sequence>MSGRGTKKRGRPPKTGVFDKNRKFQYHLLKKPKYLQNQNFAPNSLASTPTASRASSPHGSDVSKRSARKQRGGKSHKSKRGGVSSAYSRRGYNPHAADYHESEYHYGSDFGDEYSDRSEAEEEKAGSDSASECSMGDGGASDTDYSDSSYSTSGGTTRKVTANSIRPPSPEPLWLQQERQIPSLVLPSSSEDLIIPNSLVLQVLGIYEVLRHFRHLVRLSPFRIEDLCAAISCEDQSNLLTEVHVMLLKALLREEDAQQTHFGPLDHKDSVNITLFLLDVMTWPEILRIYVESDKSFDQNVVKILNSSEYPFTSIEDRVTVLQFLCNQFLITNPVRDDLLSEVPIHYDDHCRVCHRLGDLLCCETCPAVFHLECVDPPLVDVPSEDWQCALCKQHKTPGVTDCVPDTEKQGLLCRHEHLGFDRHGRKYWFVGRRIFVESENGEVWYYTTAQQFEEVLLVLDSEDMEAPLVRELMELKQEIVRQMEITERLTNQFKGNRKSYLEVENGNINKVRKQRLTHKEQDQNQGIKIEDVRMENDTSIVADGDIVNEVTVTSEEPLEDDIDKLDSHDARDKSDVEDDRGKINKCKLTRSGSHDDVKKKKDEELVDGQRVTRLKLNQLNNGTYLFKLGNENTFKSYVNQYTCNSLALNKPQRNEERDKKRYMSHKFSLSSTQEFKWVGLLNATKPLLVATLRQTLLQLESNIVQQFMHPNWHLLKKPWIHAVQLCQAPKDFSRALSVLQACIKSVVWVPAWHEQLGHVRLIRTTAAEREERKKLDKREKKERDEEEERYRTAYNFVKYSLGLRHQVWKQKGEEYRIHGQWGWLWNSATRKHKKYNAPIKPPLSNGPIKITVRVRDGNVIKVLAVEPKTYAYLINDKTDQEVLEKLPPTMRNMKVEKDLNDFDEIDVEKSLSSSARQYYPKIARKSKLDDYLARRTYLKLMEEKKFANIPSSVAVKREVDIKSEDDKNIDVENDEIETDITADCEQTSEQKPKGSSKDVKALREQYVHLEQLLKHYKCYSSCCNKVDISALLRGSTVKTDCFSPLCLQKEKIINDLLSLLKSGPTNVNSVVNLNRNNEKISILEQYLLGKSATQAENTNENILNDLLSAVVCAQECDNKGTDNFVKRKSTDEMDMNIKSEKSLDNCTVKSETTLEECAVPAVGNEMDIDIMCPGNDVEIGPLKELTENDQHEGQTDESVETENDKTRPPIPKLRITRGRSAKMTGNNNGALNSSTSDSYKCSVTPAQDMKPKYRAAINRRFGVSRSLKKEEKNVKEEKTEGGIVRIFSAEKPCGKVYLKRVQTSAVEKKKKRTPVKYPPCSTFHTKSKAKTLMVLPRHELKKLCRTAGHTTVLGFSTNAKPNQSVWPYPCARPLFKTCWLYRTVNLQWLASAALQLRILWSCLRWDDMSAKPATADGKHQLTTDTEIVSLELLKHRHLGQFLERTQYIRRRVVIPLELPKTVREVTSIRSGLRKRKRAESPQNTEPQVTEEWVDEDKLELWEVRQYGERAERVTSITRTPMTRTVTRAQANAPANAAEIKDKMEQQLREQRAAHQKRTLELSQDKAKSTSTNSSTGKTTLTSLLSNNSTTPSGPKTVIGTRRIFMTKGPDGTTRVITQPAGVGKSGQAADASPALNKSGTPGTHKEGPQKVQIIRGPDGKITVRGLLPGQHLVQLPDGKLHVVMSGQQGIGQLVAAPSNPVKIAPAEPATPSRIESDKLQTSIEQAQTRIITQPTQQIVLQGNRPMLVQPAQQVVVQAGARPTLQPRLQAVQTVLVQGQLVQRQIVQSPTQPIRAAATPAPVQIAQPHVRPQTPSSTQVRPRPAGSQQILINNPVLAQQIAAGKIQLATVNGQQVLIRPTGNNQAQIVAHIGPAPSPAPTAIASPIVAPAPAPAPRAAVPLPPPLPSVPPTPVTPLSEDQIMERKLLAGQPPGTVIRTVTAQVMQTSSGPRIVLQGLQGNNLTPHQLTLVQNQVKQQLLKAQESTGKQGMLGPTKLYLAVQPPLSPPTAPSAPPIALAPLAAHQFSTPMHQDNHVDENQAKVIGLAQNLVNGDDEAARAGVHAAAAPPASRTAPQNDVHSVPVDPAHDNKFVLTPDYIQQTIKSALKQENLNPEIEEKLLQLQRYQEKQMKPECIVDEVPPPSPPSPPPSVRRRLLSSKHDDDEEWVEASPKKRNRAARPPSPPVATTAPLVTITYPRMVAPTIVTAVTSVASTQRPVPTGQTALPTPLPPPPPPCDDRRRAITQQSRLQMVLFKHKELLKKEIIKKRGMLEKELGIEIQRELSAELALRTRAERNKQEEVRGGKRRSTSTSTPASTAAPAHVATATATTTAAAAVAAVAVTVTNTGSSARRSNQRPKPSKKEKLLCICRTPYDNSKFYVGCEHCSNWFHGDCVGVTEEMSKTMEEYVCSDCRRAEETQELYCLCRQPYDNSQFYICCDRCQDWFHGRCVGILQSEADNIDEYICPNCQKNNSVNFANMKELTAKDFEQLKRLVKQIQIHKNAWPFMEPVDPREAPTYYKVIKEPMDLQTVERKVNEQSYSTLSEFIGDMTKIFDNCRYFNPKDSQFYRCAEGLEAFFAQKIKYFREKLFETNQS</sequence>
<feature type="compositionally biased region" description="Low complexity" evidence="11">
    <location>
        <begin position="2061"/>
        <end position="2075"/>
    </location>
</feature>
<feature type="compositionally biased region" description="Basic and acidic residues" evidence="11">
    <location>
        <begin position="1546"/>
        <end position="1568"/>
    </location>
</feature>
<organism evidence="15 16">
    <name type="scientific">Eumeta variegata</name>
    <name type="common">Bagworm moth</name>
    <name type="synonym">Eumeta japonica</name>
    <dbReference type="NCBI Taxonomy" id="151549"/>
    <lineage>
        <taxon>Eukaryota</taxon>
        <taxon>Metazoa</taxon>
        <taxon>Ecdysozoa</taxon>
        <taxon>Arthropoda</taxon>
        <taxon>Hexapoda</taxon>
        <taxon>Insecta</taxon>
        <taxon>Pterygota</taxon>
        <taxon>Neoptera</taxon>
        <taxon>Endopterygota</taxon>
        <taxon>Lepidoptera</taxon>
        <taxon>Glossata</taxon>
        <taxon>Ditrysia</taxon>
        <taxon>Tineoidea</taxon>
        <taxon>Psychidae</taxon>
        <taxon>Oiketicinae</taxon>
        <taxon>Eumeta</taxon>
    </lineage>
</organism>
<feature type="region of interest" description="Disordered" evidence="11">
    <location>
        <begin position="1546"/>
        <end position="1597"/>
    </location>
</feature>
<dbReference type="InterPro" id="IPR036427">
    <property type="entry name" value="Bromodomain-like_sf"/>
</dbReference>
<evidence type="ECO:0000256" key="11">
    <source>
        <dbReference type="SAM" id="MobiDB-lite"/>
    </source>
</evidence>
<feature type="region of interest" description="Disordered" evidence="11">
    <location>
        <begin position="553"/>
        <end position="580"/>
    </location>
</feature>
<dbReference type="OrthoDB" id="784962at2759"/>
<feature type="region of interest" description="Disordered" evidence="11">
    <location>
        <begin position="2295"/>
        <end position="2324"/>
    </location>
</feature>